<reference evidence="2 3" key="2">
    <citation type="journal article" date="2016" name="Int. J. Syst. Evol. Microbiol.">
        <title>Vitellibacter aquimaris sp. nov., a marine bacterium isolated from seawater.</title>
        <authorList>
            <person name="Thevarajoo S."/>
            <person name="Selvaratnam C."/>
            <person name="Goh K.M."/>
            <person name="Hong K.W."/>
            <person name="Chan X.Y."/>
            <person name="Chan K.G."/>
            <person name="Chong C.S."/>
        </authorList>
    </citation>
    <scope>NUCLEOTIDE SEQUENCE [LARGE SCALE GENOMIC DNA]</scope>
    <source>
        <strain evidence="2 3">D-24</strain>
    </source>
</reference>
<feature type="chain" id="PRO_5007479883" description="Cytochrome c domain-containing protein" evidence="1">
    <location>
        <begin position="24"/>
        <end position="122"/>
    </location>
</feature>
<dbReference type="OrthoDB" id="9786191at2"/>
<gene>
    <name evidence="2" type="ORF">LS48_01250</name>
</gene>
<evidence type="ECO:0000313" key="2">
    <source>
        <dbReference type="EMBL" id="KXO01130.1"/>
    </source>
</evidence>
<keyword evidence="1" id="KW-0732">Signal</keyword>
<evidence type="ECO:0008006" key="4">
    <source>
        <dbReference type="Google" id="ProtNLM"/>
    </source>
</evidence>
<name>A0A137RLR1_9FLAO</name>
<protein>
    <recommendedName>
        <fullName evidence="4">Cytochrome c domain-containing protein</fullName>
    </recommendedName>
</protein>
<feature type="signal peptide" evidence="1">
    <location>
        <begin position="1"/>
        <end position="23"/>
    </location>
</feature>
<proteinExistence type="predicted"/>
<reference evidence="3" key="1">
    <citation type="submission" date="2014-10" db="EMBL/GenBank/DDBJ databases">
        <title>Genome sequencing of Vitellibacter sp. D-24.</title>
        <authorList>
            <person name="Thevarajoo S."/>
            <person name="Selvaratnam C."/>
            <person name="Goh K.M."/>
            <person name="Chong C.S."/>
        </authorList>
    </citation>
    <scope>NUCLEOTIDE SEQUENCE [LARGE SCALE GENOMIC DNA]</scope>
    <source>
        <strain evidence="3">D-24</strain>
    </source>
</reference>
<dbReference type="Proteomes" id="UP000070138">
    <property type="component" value="Unassembled WGS sequence"/>
</dbReference>
<dbReference type="PROSITE" id="PS51257">
    <property type="entry name" value="PROKAR_LIPOPROTEIN"/>
    <property type="match status" value="1"/>
</dbReference>
<sequence>MKNNLFLITLLSLTMLIISCTSASEDDLINTTPMPEVITYEANVKFIIDNNCIVCHSNPPQNGAPKPLVFYENVKEAVENRNLIGRISSEDPSFLMPLGGPRLPQNLIDIIIQWNEDGLIKE</sequence>
<evidence type="ECO:0000313" key="3">
    <source>
        <dbReference type="Proteomes" id="UP000070138"/>
    </source>
</evidence>
<keyword evidence="3" id="KW-1185">Reference proteome</keyword>
<dbReference type="AlphaFoldDB" id="A0A137RLR1"/>
<dbReference type="STRING" id="1548749.LS48_01250"/>
<dbReference type="EMBL" id="JRWG01000001">
    <property type="protein sequence ID" value="KXO01130.1"/>
    <property type="molecule type" value="Genomic_DNA"/>
</dbReference>
<evidence type="ECO:0000256" key="1">
    <source>
        <dbReference type="SAM" id="SignalP"/>
    </source>
</evidence>
<organism evidence="2 3">
    <name type="scientific">Aequorivita aquimaris</name>
    <dbReference type="NCBI Taxonomy" id="1548749"/>
    <lineage>
        <taxon>Bacteria</taxon>
        <taxon>Pseudomonadati</taxon>
        <taxon>Bacteroidota</taxon>
        <taxon>Flavobacteriia</taxon>
        <taxon>Flavobacteriales</taxon>
        <taxon>Flavobacteriaceae</taxon>
        <taxon>Aequorivita</taxon>
    </lineage>
</organism>
<accession>A0A137RLR1</accession>
<comment type="caution">
    <text evidence="2">The sequence shown here is derived from an EMBL/GenBank/DDBJ whole genome shotgun (WGS) entry which is preliminary data.</text>
</comment>